<accession>A0A0B7NKG9</accession>
<dbReference type="OrthoDB" id="26525at2759"/>
<organism evidence="4 5">
    <name type="scientific">Parasitella parasitica</name>
    <dbReference type="NCBI Taxonomy" id="35722"/>
    <lineage>
        <taxon>Eukaryota</taxon>
        <taxon>Fungi</taxon>
        <taxon>Fungi incertae sedis</taxon>
        <taxon>Mucoromycota</taxon>
        <taxon>Mucoromycotina</taxon>
        <taxon>Mucoromycetes</taxon>
        <taxon>Mucorales</taxon>
        <taxon>Mucorineae</taxon>
        <taxon>Mucoraceae</taxon>
        <taxon>Parasitella</taxon>
    </lineage>
</organism>
<name>A0A0B7NKG9_9FUNG</name>
<dbReference type="SMART" id="SM00256">
    <property type="entry name" value="FBOX"/>
    <property type="match status" value="1"/>
</dbReference>
<evidence type="ECO:0000259" key="2">
    <source>
        <dbReference type="PROSITE" id="PS50181"/>
    </source>
</evidence>
<dbReference type="GO" id="GO:0005509">
    <property type="term" value="F:calcium ion binding"/>
    <property type="evidence" value="ECO:0007669"/>
    <property type="project" value="InterPro"/>
</dbReference>
<dbReference type="SUPFAM" id="SSF47473">
    <property type="entry name" value="EF-hand"/>
    <property type="match status" value="1"/>
</dbReference>
<dbReference type="Gene3D" id="1.20.1280.50">
    <property type="match status" value="1"/>
</dbReference>
<dbReference type="EMBL" id="LN732826">
    <property type="protein sequence ID" value="CEP15989.1"/>
    <property type="molecule type" value="Genomic_DNA"/>
</dbReference>
<proteinExistence type="predicted"/>
<dbReference type="InterPro" id="IPR011992">
    <property type="entry name" value="EF-hand-dom_pair"/>
</dbReference>
<evidence type="ECO:0000256" key="1">
    <source>
        <dbReference type="ARBA" id="ARBA00022837"/>
    </source>
</evidence>
<feature type="domain" description="F-box" evidence="2">
    <location>
        <begin position="2"/>
        <end position="48"/>
    </location>
</feature>
<dbReference type="Gene3D" id="1.10.238.10">
    <property type="entry name" value="EF-hand"/>
    <property type="match status" value="1"/>
</dbReference>
<dbReference type="PROSITE" id="PS50222">
    <property type="entry name" value="EF_HAND_2"/>
    <property type="match status" value="1"/>
</dbReference>
<feature type="domain" description="EF-hand" evidence="3">
    <location>
        <begin position="216"/>
        <end position="251"/>
    </location>
</feature>
<dbReference type="InterPro" id="IPR001810">
    <property type="entry name" value="F-box_dom"/>
</dbReference>
<dbReference type="Pfam" id="PF00646">
    <property type="entry name" value="F-box"/>
    <property type="match status" value="1"/>
</dbReference>
<evidence type="ECO:0008006" key="6">
    <source>
        <dbReference type="Google" id="ProtNLM"/>
    </source>
</evidence>
<dbReference type="Pfam" id="PF13499">
    <property type="entry name" value="EF-hand_7"/>
    <property type="match status" value="1"/>
</dbReference>
<dbReference type="InterPro" id="IPR036047">
    <property type="entry name" value="F-box-like_dom_sf"/>
</dbReference>
<dbReference type="InterPro" id="IPR002048">
    <property type="entry name" value="EF_hand_dom"/>
</dbReference>
<gene>
    <name evidence="4" type="primary">PARPA_10243.1 scaffold 40051</name>
</gene>
<dbReference type="InterPro" id="IPR011990">
    <property type="entry name" value="TPR-like_helical_dom_sf"/>
</dbReference>
<dbReference type="STRING" id="35722.A0A0B7NKG9"/>
<evidence type="ECO:0000313" key="5">
    <source>
        <dbReference type="Proteomes" id="UP000054107"/>
    </source>
</evidence>
<keyword evidence="1" id="KW-0106">Calcium</keyword>
<dbReference type="PROSITE" id="PS50181">
    <property type="entry name" value="FBOX"/>
    <property type="match status" value="1"/>
</dbReference>
<evidence type="ECO:0000313" key="4">
    <source>
        <dbReference type="EMBL" id="CEP15989.1"/>
    </source>
</evidence>
<dbReference type="SUPFAM" id="SSF48452">
    <property type="entry name" value="TPR-like"/>
    <property type="match status" value="1"/>
</dbReference>
<dbReference type="Proteomes" id="UP000054107">
    <property type="component" value="Unassembled WGS sequence"/>
</dbReference>
<protein>
    <recommendedName>
        <fullName evidence="6">EF-hand domain-containing protein</fullName>
    </recommendedName>
</protein>
<dbReference type="PROSITE" id="PS00018">
    <property type="entry name" value="EF_HAND_1"/>
    <property type="match status" value="1"/>
</dbReference>
<dbReference type="SUPFAM" id="SSF81383">
    <property type="entry name" value="F-box domain"/>
    <property type="match status" value="1"/>
</dbReference>
<sequence length="313" mass="35562">MVFQIEQIPDVVIEALVLSLEPVDLFQLALTSKTFYQIFMNNNVWKSKSLHDFGDLFQIYTIMTTATGFTLDDALTEKFSHEPSDWRSYYVQKNSSTANDENDTALMDEADQEYANAQTQLETFQQDGNVETLVQVACKMMHILDVFPGHAGCYYILGFILFVLNKLEEAIILLEMSRAVDPNFEPVDVLEEEIERIAQGYKGEEELLQDNQLSGALRQVLEEVFSKFDADQDGALDGKELDKFIFTTNGAHPPPAFLRQMGLRFGANSKGWLTREGFLAFYLEQTLDDPSETRNDLGVHGYDPQTLKLKMSD</sequence>
<reference evidence="4 5" key="1">
    <citation type="submission" date="2014-09" db="EMBL/GenBank/DDBJ databases">
        <authorList>
            <person name="Ellenberger Sabrina"/>
        </authorList>
    </citation>
    <scope>NUCLEOTIDE SEQUENCE [LARGE SCALE GENOMIC DNA]</scope>
    <source>
        <strain evidence="4 5">CBS 412.66</strain>
    </source>
</reference>
<keyword evidence="5" id="KW-1185">Reference proteome</keyword>
<dbReference type="AlphaFoldDB" id="A0A0B7NKG9"/>
<dbReference type="InterPro" id="IPR018247">
    <property type="entry name" value="EF_Hand_1_Ca_BS"/>
</dbReference>
<evidence type="ECO:0000259" key="3">
    <source>
        <dbReference type="PROSITE" id="PS50222"/>
    </source>
</evidence>